<evidence type="ECO:0000313" key="3">
    <source>
        <dbReference type="Proteomes" id="UP000244523"/>
    </source>
</evidence>
<feature type="transmembrane region" description="Helical" evidence="1">
    <location>
        <begin position="21"/>
        <end position="38"/>
    </location>
</feature>
<feature type="transmembrane region" description="Helical" evidence="1">
    <location>
        <begin position="67"/>
        <end position="85"/>
    </location>
</feature>
<accession>A0A2T6K5Q6</accession>
<dbReference type="EMBL" id="QBUD01000023">
    <property type="protein sequence ID" value="PUB09971.1"/>
    <property type="molecule type" value="Genomic_DNA"/>
</dbReference>
<sequence length="265" mass="29679">MSKFNEMTRWSNLARLAGGRTAKLTIAAPFAAFIILHNEPLQPFLEMSENWHPNPILESLALARFDIFYLGLVVIGIAVALFSLFSPLQITSHEGYNGFISLKERTKTNNAIEGSLRLTLEEYSRCSRGTDLSVDTSERRFRFPKRFREGLWSLLVGLSRATKKQGNGVEGHYSPKEILAGLTAEGPNRADWWETVHELLPDFSIDIFRLEFVHADYASPIMRAIVFWVLILGILIVFLPTVITTYLVLSDLVQLVKPPGSAGGA</sequence>
<keyword evidence="3" id="KW-1185">Reference proteome</keyword>
<name>A0A2T6K5Q6_9RHOB</name>
<reference evidence="2 3" key="1">
    <citation type="submission" date="2018-04" db="EMBL/GenBank/DDBJ databases">
        <title>Genomic Encyclopedia of Archaeal and Bacterial Type Strains, Phase II (KMG-II): from individual species to whole genera.</title>
        <authorList>
            <person name="Goeker M."/>
        </authorList>
    </citation>
    <scope>NUCLEOTIDE SEQUENCE [LARGE SCALE GENOMIC DNA]</scope>
    <source>
        <strain evidence="2 3">DSM 29955</strain>
    </source>
</reference>
<dbReference type="RefSeq" id="WP_108388987.1">
    <property type="nucleotide sequence ID" value="NZ_QBUD01000023.1"/>
</dbReference>
<evidence type="ECO:0000313" key="2">
    <source>
        <dbReference type="EMBL" id="PUB09971.1"/>
    </source>
</evidence>
<evidence type="ECO:0000256" key="1">
    <source>
        <dbReference type="SAM" id="Phobius"/>
    </source>
</evidence>
<comment type="caution">
    <text evidence="2">The sequence shown here is derived from an EMBL/GenBank/DDBJ whole genome shotgun (WGS) entry which is preliminary data.</text>
</comment>
<protein>
    <submittedName>
        <fullName evidence="2">Uncharacterized protein</fullName>
    </submittedName>
</protein>
<dbReference type="AlphaFoldDB" id="A0A2T6K5Q6"/>
<feature type="transmembrane region" description="Helical" evidence="1">
    <location>
        <begin position="225"/>
        <end position="249"/>
    </location>
</feature>
<keyword evidence="1" id="KW-0812">Transmembrane</keyword>
<dbReference type="OrthoDB" id="7886647at2"/>
<organism evidence="2 3">
    <name type="scientific">Yoonia sediminilitoris</name>
    <dbReference type="NCBI Taxonomy" id="1286148"/>
    <lineage>
        <taxon>Bacteria</taxon>
        <taxon>Pseudomonadati</taxon>
        <taxon>Pseudomonadota</taxon>
        <taxon>Alphaproteobacteria</taxon>
        <taxon>Rhodobacterales</taxon>
        <taxon>Paracoccaceae</taxon>
        <taxon>Yoonia</taxon>
    </lineage>
</organism>
<dbReference type="Proteomes" id="UP000244523">
    <property type="component" value="Unassembled WGS sequence"/>
</dbReference>
<proteinExistence type="predicted"/>
<keyword evidence="1" id="KW-0472">Membrane</keyword>
<keyword evidence="1" id="KW-1133">Transmembrane helix</keyword>
<gene>
    <name evidence="2" type="ORF">C8N45_12323</name>
</gene>